<proteinExistence type="predicted"/>
<name>A0A645DDW4_9ZZZZ</name>
<dbReference type="AlphaFoldDB" id="A0A645DDW4"/>
<protein>
    <submittedName>
        <fullName evidence="1">Uncharacterized protein</fullName>
    </submittedName>
</protein>
<evidence type="ECO:0000313" key="1">
    <source>
        <dbReference type="EMBL" id="MPM87556.1"/>
    </source>
</evidence>
<reference evidence="1" key="1">
    <citation type="submission" date="2019-08" db="EMBL/GenBank/DDBJ databases">
        <authorList>
            <person name="Kucharzyk K."/>
            <person name="Murdoch R.W."/>
            <person name="Higgins S."/>
            <person name="Loffler F."/>
        </authorList>
    </citation>
    <scope>NUCLEOTIDE SEQUENCE</scope>
</reference>
<accession>A0A645DDW4</accession>
<gene>
    <name evidence="1" type="ORF">SDC9_134656</name>
</gene>
<dbReference type="EMBL" id="VSSQ01035356">
    <property type="protein sequence ID" value="MPM87556.1"/>
    <property type="molecule type" value="Genomic_DNA"/>
</dbReference>
<sequence>MRRVFSTLLVLMLVLRGLLGDAMAMGVMPVAVHANHAAVMARGDAQDTQAMVHDETNMGHHASVSAGSQRHCADGDGFSAQHCAGGDSQVHHTATCSACDICNSSLHTATAWVQDSAVAPQSLQIAPSARFVSALPSQVVKPPIS</sequence>
<organism evidence="1">
    <name type="scientific">bioreactor metagenome</name>
    <dbReference type="NCBI Taxonomy" id="1076179"/>
    <lineage>
        <taxon>unclassified sequences</taxon>
        <taxon>metagenomes</taxon>
        <taxon>ecological metagenomes</taxon>
    </lineage>
</organism>
<comment type="caution">
    <text evidence="1">The sequence shown here is derived from an EMBL/GenBank/DDBJ whole genome shotgun (WGS) entry which is preliminary data.</text>
</comment>